<organism evidence="2 3">
    <name type="scientific">Clostridium brassicae</name>
    <dbReference type="NCBI Taxonomy" id="2999072"/>
    <lineage>
        <taxon>Bacteria</taxon>
        <taxon>Bacillati</taxon>
        <taxon>Bacillota</taxon>
        <taxon>Clostridia</taxon>
        <taxon>Eubacteriales</taxon>
        <taxon>Clostridiaceae</taxon>
        <taxon>Clostridium</taxon>
    </lineage>
</organism>
<dbReference type="EMBL" id="JAPQFJ010000023">
    <property type="protein sequence ID" value="MCY6960247.1"/>
    <property type="molecule type" value="Genomic_DNA"/>
</dbReference>
<name>A0ABT4DD75_9CLOT</name>
<evidence type="ECO:0000313" key="3">
    <source>
        <dbReference type="Proteomes" id="UP001144612"/>
    </source>
</evidence>
<sequence length="236" mass="26531">MIKLKKVSKAILSVFLFILAFSTTVFAAEIEIDTDVINMLQESENIRLMTKEEYFQVIAKSRDISVKEAEKITNKIIANHQRRIKQVGESSENDDDISRSIKWGTDYRDEAGGYYNFAWVFKRVDAGGGMLVEASVPVIIYVYNSYGREFIEVNEDDCKAYAVGNGDYTYKSISARAKLIKDKVHLNTSGVVEVKKSAAADMGISIEQLVNFGFSISGDRYARKTVTISHVEDLYG</sequence>
<feature type="chain" id="PRO_5046625740" evidence="1">
    <location>
        <begin position="28"/>
        <end position="236"/>
    </location>
</feature>
<dbReference type="Proteomes" id="UP001144612">
    <property type="component" value="Unassembled WGS sequence"/>
</dbReference>
<comment type="caution">
    <text evidence="2">The sequence shown here is derived from an EMBL/GenBank/DDBJ whole genome shotgun (WGS) entry which is preliminary data.</text>
</comment>
<keyword evidence="3" id="KW-1185">Reference proteome</keyword>
<evidence type="ECO:0000256" key="1">
    <source>
        <dbReference type="SAM" id="SignalP"/>
    </source>
</evidence>
<dbReference type="RefSeq" id="WP_268062681.1">
    <property type="nucleotide sequence ID" value="NZ_JAPQFJ010000023.1"/>
</dbReference>
<feature type="signal peptide" evidence="1">
    <location>
        <begin position="1"/>
        <end position="27"/>
    </location>
</feature>
<gene>
    <name evidence="2" type="ORF">OW729_16640</name>
</gene>
<evidence type="ECO:0000313" key="2">
    <source>
        <dbReference type="EMBL" id="MCY6960247.1"/>
    </source>
</evidence>
<accession>A0ABT4DD75</accession>
<proteinExistence type="predicted"/>
<protein>
    <submittedName>
        <fullName evidence="2">Uncharacterized protein</fullName>
    </submittedName>
</protein>
<keyword evidence="1" id="KW-0732">Signal</keyword>
<reference evidence="2" key="1">
    <citation type="submission" date="2022-12" db="EMBL/GenBank/DDBJ databases">
        <title>Clostridium sp. nov., isolated from industrial wastewater.</title>
        <authorList>
            <person name="Jiayan W."/>
        </authorList>
    </citation>
    <scope>NUCLEOTIDE SEQUENCE</scope>
    <source>
        <strain evidence="2">ZC22-4</strain>
    </source>
</reference>